<keyword evidence="6" id="KW-0833">Ubl conjugation pathway</keyword>
<reference evidence="10 11" key="1">
    <citation type="submission" date="2024-02" db="EMBL/GenBank/DDBJ databases">
        <authorList>
            <person name="Vignale AGUSTIN F."/>
            <person name="Sosa J E."/>
            <person name="Modenutti C."/>
        </authorList>
    </citation>
    <scope>NUCLEOTIDE SEQUENCE [LARGE SCALE GENOMIC DNA]</scope>
</reference>
<dbReference type="AlphaFoldDB" id="A0ABC8R034"/>
<evidence type="ECO:0000256" key="6">
    <source>
        <dbReference type="ARBA" id="ARBA00022786"/>
    </source>
</evidence>
<dbReference type="FunFam" id="3.30.40.10:FF:000451">
    <property type="entry name" value="E3 ubiquitin-protein ligase rnf12-A"/>
    <property type="match status" value="1"/>
</dbReference>
<proteinExistence type="predicted"/>
<dbReference type="EMBL" id="CAUOFW020000788">
    <property type="protein sequence ID" value="CAK9136935.1"/>
    <property type="molecule type" value="Genomic_DNA"/>
</dbReference>
<dbReference type="InterPro" id="IPR045191">
    <property type="entry name" value="MBR1/2-like"/>
</dbReference>
<evidence type="ECO:0000256" key="5">
    <source>
        <dbReference type="ARBA" id="ARBA00022771"/>
    </source>
</evidence>
<dbReference type="EC" id="2.3.2.27" evidence="2"/>
<protein>
    <recommendedName>
        <fullName evidence="2">RING-type E3 ubiquitin transferase</fullName>
        <ecNumber evidence="2">2.3.2.27</ecNumber>
    </recommendedName>
</protein>
<comment type="caution">
    <text evidence="10">The sequence shown here is derived from an EMBL/GenBank/DDBJ whole genome shotgun (WGS) entry which is preliminary data.</text>
</comment>
<comment type="catalytic activity">
    <reaction evidence="1">
        <text>S-ubiquitinyl-[E2 ubiquitin-conjugating enzyme]-L-cysteine + [acceptor protein]-L-lysine = [E2 ubiquitin-conjugating enzyme]-L-cysteine + N(6)-ubiquitinyl-[acceptor protein]-L-lysine.</text>
        <dbReference type="EC" id="2.3.2.27"/>
    </reaction>
</comment>
<evidence type="ECO:0000256" key="4">
    <source>
        <dbReference type="ARBA" id="ARBA00022723"/>
    </source>
</evidence>
<evidence type="ECO:0000256" key="3">
    <source>
        <dbReference type="ARBA" id="ARBA00022679"/>
    </source>
</evidence>
<evidence type="ECO:0000256" key="8">
    <source>
        <dbReference type="PROSITE-ProRule" id="PRU00175"/>
    </source>
</evidence>
<dbReference type="SMART" id="SM00184">
    <property type="entry name" value="RING"/>
    <property type="match status" value="1"/>
</dbReference>
<keyword evidence="3" id="KW-0808">Transferase</keyword>
<sequence length="127" mass="14688">MLQRSLMMGGRSDGLDRHKDWRLDVDKMSYEELLELGDRIGYVNTGLREEEIICCLRKTKLSISGGFPLHFPTEMERKCSICQEEYDTEDDMGKLDCGHLYHIHCIKQWLVQKNTCPVCKTAAVTQC</sequence>
<dbReference type="Gene3D" id="3.30.40.10">
    <property type="entry name" value="Zinc/RING finger domain, C3HC4 (zinc finger)"/>
    <property type="match status" value="1"/>
</dbReference>
<organism evidence="10 11">
    <name type="scientific">Ilex paraguariensis</name>
    <name type="common">yerba mate</name>
    <dbReference type="NCBI Taxonomy" id="185542"/>
    <lineage>
        <taxon>Eukaryota</taxon>
        <taxon>Viridiplantae</taxon>
        <taxon>Streptophyta</taxon>
        <taxon>Embryophyta</taxon>
        <taxon>Tracheophyta</taxon>
        <taxon>Spermatophyta</taxon>
        <taxon>Magnoliopsida</taxon>
        <taxon>eudicotyledons</taxon>
        <taxon>Gunneridae</taxon>
        <taxon>Pentapetalae</taxon>
        <taxon>asterids</taxon>
        <taxon>campanulids</taxon>
        <taxon>Aquifoliales</taxon>
        <taxon>Aquifoliaceae</taxon>
        <taxon>Ilex</taxon>
    </lineage>
</organism>
<evidence type="ECO:0000256" key="2">
    <source>
        <dbReference type="ARBA" id="ARBA00012483"/>
    </source>
</evidence>
<keyword evidence="4" id="KW-0479">Metal-binding</keyword>
<dbReference type="GO" id="GO:0061630">
    <property type="term" value="F:ubiquitin protein ligase activity"/>
    <property type="evidence" value="ECO:0007669"/>
    <property type="project" value="UniProtKB-EC"/>
</dbReference>
<dbReference type="GO" id="GO:0008270">
    <property type="term" value="F:zinc ion binding"/>
    <property type="evidence" value="ECO:0007669"/>
    <property type="project" value="UniProtKB-KW"/>
</dbReference>
<accession>A0ABC8R034</accession>
<dbReference type="Pfam" id="PF13639">
    <property type="entry name" value="zf-RING_2"/>
    <property type="match status" value="1"/>
</dbReference>
<evidence type="ECO:0000259" key="9">
    <source>
        <dbReference type="PROSITE" id="PS50089"/>
    </source>
</evidence>
<evidence type="ECO:0000256" key="7">
    <source>
        <dbReference type="ARBA" id="ARBA00022833"/>
    </source>
</evidence>
<dbReference type="InterPro" id="IPR013083">
    <property type="entry name" value="Znf_RING/FYVE/PHD"/>
</dbReference>
<keyword evidence="11" id="KW-1185">Reference proteome</keyword>
<name>A0ABC8R034_9AQUA</name>
<gene>
    <name evidence="10" type="ORF">ILEXP_LOCUS3944</name>
</gene>
<keyword evidence="5 8" id="KW-0863">Zinc-finger</keyword>
<evidence type="ECO:0000313" key="10">
    <source>
        <dbReference type="EMBL" id="CAK9136935.1"/>
    </source>
</evidence>
<evidence type="ECO:0000313" key="11">
    <source>
        <dbReference type="Proteomes" id="UP001642360"/>
    </source>
</evidence>
<dbReference type="PANTHER" id="PTHR22937:SF122">
    <property type="entry name" value="RING-TYPE E3 UBIQUITIN TRANSFERASE"/>
    <property type="match status" value="1"/>
</dbReference>
<dbReference type="PROSITE" id="PS50089">
    <property type="entry name" value="ZF_RING_2"/>
    <property type="match status" value="1"/>
</dbReference>
<dbReference type="Proteomes" id="UP001642360">
    <property type="component" value="Unassembled WGS sequence"/>
</dbReference>
<dbReference type="InterPro" id="IPR001841">
    <property type="entry name" value="Znf_RING"/>
</dbReference>
<feature type="domain" description="RING-type" evidence="9">
    <location>
        <begin position="79"/>
        <end position="120"/>
    </location>
</feature>
<dbReference type="PANTHER" id="PTHR22937">
    <property type="entry name" value="E3 UBIQUITIN-PROTEIN LIGASE RNF165"/>
    <property type="match status" value="1"/>
</dbReference>
<keyword evidence="7" id="KW-0862">Zinc</keyword>
<dbReference type="SUPFAM" id="SSF57850">
    <property type="entry name" value="RING/U-box"/>
    <property type="match status" value="1"/>
</dbReference>
<evidence type="ECO:0000256" key="1">
    <source>
        <dbReference type="ARBA" id="ARBA00000900"/>
    </source>
</evidence>